<dbReference type="GO" id="GO:0016020">
    <property type="term" value="C:membrane"/>
    <property type="evidence" value="ECO:0007669"/>
    <property type="project" value="UniProtKB-SubCell"/>
</dbReference>
<dbReference type="EMBL" id="QGML01000762">
    <property type="protein sequence ID" value="TVY90742.1"/>
    <property type="molecule type" value="Genomic_DNA"/>
</dbReference>
<dbReference type="Gene3D" id="1.20.1250.20">
    <property type="entry name" value="MFS general substrate transporter like domains"/>
    <property type="match status" value="1"/>
</dbReference>
<evidence type="ECO:0000256" key="5">
    <source>
        <dbReference type="ARBA" id="ARBA00023136"/>
    </source>
</evidence>
<dbReference type="AlphaFoldDB" id="A0A559MCP7"/>
<evidence type="ECO:0000256" key="3">
    <source>
        <dbReference type="ARBA" id="ARBA00022692"/>
    </source>
</evidence>
<evidence type="ECO:0000313" key="6">
    <source>
        <dbReference type="EMBL" id="TVY90742.1"/>
    </source>
</evidence>
<keyword evidence="3" id="KW-0812">Transmembrane</keyword>
<comment type="caution">
    <text evidence="6">The sequence shown here is derived from an EMBL/GenBank/DDBJ whole genome shotgun (WGS) entry which is preliminary data.</text>
</comment>
<evidence type="ECO:0000313" key="7">
    <source>
        <dbReference type="Proteomes" id="UP000315522"/>
    </source>
</evidence>
<sequence length="207" mass="23088">MEDPKAEKIDTPPMDEASNEADNEFYVDPVKEVKLLAKLDLAFTPIIMLVYLSCFLDRSNIGNVKVAGMLKDIHATDQQFSTAVSIFYATYVTFETPAAVLMKKVTPLTWLNVNIAPHYRRATAIGFQQTMGNTAGIVAGQIYRTAPYKLGNSFSLGALCLSQVLIAGKVIYVRRQNKLKDDIGSGKREDTRKVSTGDRELDFRYHI</sequence>
<keyword evidence="7" id="KW-1185">Reference proteome</keyword>
<dbReference type="SUPFAM" id="SSF103473">
    <property type="entry name" value="MFS general substrate transporter"/>
    <property type="match status" value="1"/>
</dbReference>
<evidence type="ECO:0000256" key="1">
    <source>
        <dbReference type="ARBA" id="ARBA00004141"/>
    </source>
</evidence>
<organism evidence="6 7">
    <name type="scientific">Lachnellula willkommii</name>
    <dbReference type="NCBI Taxonomy" id="215461"/>
    <lineage>
        <taxon>Eukaryota</taxon>
        <taxon>Fungi</taxon>
        <taxon>Dikarya</taxon>
        <taxon>Ascomycota</taxon>
        <taxon>Pezizomycotina</taxon>
        <taxon>Leotiomycetes</taxon>
        <taxon>Helotiales</taxon>
        <taxon>Lachnaceae</taxon>
        <taxon>Lachnellula</taxon>
    </lineage>
</organism>
<evidence type="ECO:0000256" key="2">
    <source>
        <dbReference type="ARBA" id="ARBA00022448"/>
    </source>
</evidence>
<keyword evidence="4" id="KW-1133">Transmembrane helix</keyword>
<comment type="subcellular location">
    <subcellularLocation>
        <location evidence="1">Membrane</location>
        <topology evidence="1">Multi-pass membrane protein</topology>
    </subcellularLocation>
</comment>
<proteinExistence type="predicted"/>
<dbReference type="PANTHER" id="PTHR43791:SF24">
    <property type="entry name" value="NICOTINIC ACID PLASMA MEMBRANE TRANSPORTER"/>
    <property type="match status" value="1"/>
</dbReference>
<accession>A0A559MCP7</accession>
<protein>
    <submittedName>
        <fullName evidence="6">Putative transporter</fullName>
    </submittedName>
</protein>
<keyword evidence="2" id="KW-0813">Transport</keyword>
<gene>
    <name evidence="6" type="ORF">LAWI1_G004504</name>
</gene>
<dbReference type="GO" id="GO:0022857">
    <property type="term" value="F:transmembrane transporter activity"/>
    <property type="evidence" value="ECO:0007669"/>
    <property type="project" value="TreeGrafter"/>
</dbReference>
<dbReference type="PANTHER" id="PTHR43791">
    <property type="entry name" value="PERMEASE-RELATED"/>
    <property type="match status" value="1"/>
</dbReference>
<dbReference type="Proteomes" id="UP000315522">
    <property type="component" value="Unassembled WGS sequence"/>
</dbReference>
<dbReference type="InterPro" id="IPR036259">
    <property type="entry name" value="MFS_trans_sf"/>
</dbReference>
<reference evidence="6 7" key="1">
    <citation type="submission" date="2018-05" db="EMBL/GenBank/DDBJ databases">
        <title>Genome sequencing and assembly of the regulated plant pathogen Lachnellula willkommii and related sister species for the development of diagnostic species identification markers.</title>
        <authorList>
            <person name="Giroux E."/>
            <person name="Bilodeau G."/>
        </authorList>
    </citation>
    <scope>NUCLEOTIDE SEQUENCE [LARGE SCALE GENOMIC DNA]</scope>
    <source>
        <strain evidence="6 7">CBS 172.35</strain>
    </source>
</reference>
<evidence type="ECO:0000256" key="4">
    <source>
        <dbReference type="ARBA" id="ARBA00022989"/>
    </source>
</evidence>
<name>A0A559MCP7_9HELO</name>
<keyword evidence="5" id="KW-0472">Membrane</keyword>